<protein>
    <recommendedName>
        <fullName evidence="3">DUF3990 domain-containing protein</fullName>
    </recommendedName>
</protein>
<dbReference type="AlphaFoldDB" id="F2NV20"/>
<accession>F2NV20</accession>
<evidence type="ECO:0008006" key="3">
    <source>
        <dbReference type="Google" id="ProtNLM"/>
    </source>
</evidence>
<dbReference type="eggNOG" id="COG3209">
    <property type="taxonomic scope" value="Bacteria"/>
</dbReference>
<dbReference type="RefSeq" id="WP_013700435.1">
    <property type="nucleotide sequence ID" value="NC_015385.1"/>
</dbReference>
<dbReference type="EMBL" id="CP002631">
    <property type="protein sequence ID" value="AEB13124.1"/>
    <property type="molecule type" value="Genomic_DNA"/>
</dbReference>
<dbReference type="STRING" id="869209.Tresu_0158"/>
<dbReference type="Pfam" id="PF13151">
    <property type="entry name" value="DUF3990"/>
    <property type="match status" value="1"/>
</dbReference>
<organism evidence="1 2">
    <name type="scientific">Treponema succinifaciens (strain ATCC 33096 / DSM 2489 / 6091)</name>
    <dbReference type="NCBI Taxonomy" id="869209"/>
    <lineage>
        <taxon>Bacteria</taxon>
        <taxon>Pseudomonadati</taxon>
        <taxon>Spirochaetota</taxon>
        <taxon>Spirochaetia</taxon>
        <taxon>Spirochaetales</taxon>
        <taxon>Treponemataceae</taxon>
        <taxon>Treponema</taxon>
    </lineage>
</organism>
<evidence type="ECO:0000313" key="1">
    <source>
        <dbReference type="EMBL" id="AEB13124.1"/>
    </source>
</evidence>
<dbReference type="GeneID" id="302997399"/>
<dbReference type="HOGENOM" id="CLU_075559_1_0_12"/>
<reference evidence="1 2" key="1">
    <citation type="journal article" date="2011" name="Stand. Genomic Sci.">
        <title>Complete genome sequence of Treponema succinifaciens type strain (6091).</title>
        <authorList>
            <person name="Han C."/>
            <person name="Gronow S."/>
            <person name="Teshima H."/>
            <person name="Lapidus A."/>
            <person name="Nolan M."/>
            <person name="Lucas S."/>
            <person name="Hammon N."/>
            <person name="Deshpande S."/>
            <person name="Cheng J.F."/>
            <person name="Zeytun A."/>
            <person name="Tapia R."/>
            <person name="Goodwin L."/>
            <person name="Pitluck S."/>
            <person name="Liolios K."/>
            <person name="Pagani I."/>
            <person name="Ivanova N."/>
            <person name="Mavromatis K."/>
            <person name="Mikhailova N."/>
            <person name="Huntemann M."/>
            <person name="Pati A."/>
            <person name="Chen A."/>
            <person name="Palaniappan K."/>
            <person name="Land M."/>
            <person name="Hauser L."/>
            <person name="Brambilla E.M."/>
            <person name="Rohde M."/>
            <person name="Goker M."/>
            <person name="Woyke T."/>
            <person name="Bristow J."/>
            <person name="Eisen J.A."/>
            <person name="Markowitz V."/>
            <person name="Hugenholtz P."/>
            <person name="Kyrpides N.C."/>
            <person name="Klenk H.P."/>
            <person name="Detter J.C."/>
        </authorList>
    </citation>
    <scope>NUCLEOTIDE SEQUENCE [LARGE SCALE GENOMIC DNA]</scope>
    <source>
        <strain evidence="2">ATCC 33096 / DSM 2489 / 6091</strain>
    </source>
</reference>
<name>F2NV20_TRES6</name>
<dbReference type="KEGG" id="tsu:Tresu_0158"/>
<gene>
    <name evidence="1" type="ordered locus">Tresu_0158</name>
</gene>
<reference evidence="2" key="2">
    <citation type="submission" date="2011-04" db="EMBL/GenBank/DDBJ databases">
        <title>The complete genome of chromosome of Treponema succinifaciens DSM 2489.</title>
        <authorList>
            <person name="Lucas S."/>
            <person name="Copeland A."/>
            <person name="Lapidus A."/>
            <person name="Bruce D."/>
            <person name="Goodwin L."/>
            <person name="Pitluck S."/>
            <person name="Peters L."/>
            <person name="Kyrpides N."/>
            <person name="Mavromatis K."/>
            <person name="Ivanova N."/>
            <person name="Ovchinnikova G."/>
            <person name="Teshima H."/>
            <person name="Detter J.C."/>
            <person name="Tapia R."/>
            <person name="Han C."/>
            <person name="Land M."/>
            <person name="Hauser L."/>
            <person name="Markowitz V."/>
            <person name="Cheng J.-F."/>
            <person name="Hugenholtz P."/>
            <person name="Woyke T."/>
            <person name="Wu D."/>
            <person name="Gronow S."/>
            <person name="Wellnitz S."/>
            <person name="Brambilla E."/>
            <person name="Klenk H.-P."/>
            <person name="Eisen J.A."/>
        </authorList>
    </citation>
    <scope>NUCLEOTIDE SEQUENCE [LARGE SCALE GENOMIC DNA]</scope>
    <source>
        <strain evidence="2">ATCC 33096 / DSM 2489 / 6091</strain>
    </source>
</reference>
<evidence type="ECO:0000313" key="2">
    <source>
        <dbReference type="Proteomes" id="UP000006852"/>
    </source>
</evidence>
<dbReference type="Proteomes" id="UP000006852">
    <property type="component" value="Chromosome"/>
</dbReference>
<sequence length="160" mass="19090">MNKSILYHAGKEIVQFPEIRKSLYTKDFSWGFYCTNNWKQAVRWANRNNEKPVINFFDYTADESLSILKFDEMNDEWLEFIAHCRSGKTHNYDIVEGPMANDTVWNYVNDFIKGTITKKQFWVLAEFKHPTHQISFHTLSALNCLNFKKSEIVYDRRTEE</sequence>
<keyword evidence="2" id="KW-1185">Reference proteome</keyword>
<proteinExistence type="predicted"/>
<dbReference type="InterPro" id="IPR025051">
    <property type="entry name" value="DUF3990"/>
</dbReference>